<dbReference type="OrthoDB" id="10461954at2759"/>
<dbReference type="EMBL" id="WTPW01001410">
    <property type="protein sequence ID" value="KAF0437066.1"/>
    <property type="molecule type" value="Genomic_DNA"/>
</dbReference>
<reference evidence="1 2" key="1">
    <citation type="journal article" date="2019" name="Environ. Microbiol.">
        <title>At the nexus of three kingdoms: the genome of the mycorrhizal fungus Gigaspora margarita provides insights into plant, endobacterial and fungal interactions.</title>
        <authorList>
            <person name="Venice F."/>
            <person name="Ghignone S."/>
            <person name="Salvioli di Fossalunga A."/>
            <person name="Amselem J."/>
            <person name="Novero M."/>
            <person name="Xianan X."/>
            <person name="Sedzielewska Toro K."/>
            <person name="Morin E."/>
            <person name="Lipzen A."/>
            <person name="Grigoriev I.V."/>
            <person name="Henrissat B."/>
            <person name="Martin F.M."/>
            <person name="Bonfante P."/>
        </authorList>
    </citation>
    <scope>NUCLEOTIDE SEQUENCE [LARGE SCALE GENOMIC DNA]</scope>
    <source>
        <strain evidence="1 2">BEG34</strain>
    </source>
</reference>
<keyword evidence="1" id="KW-0808">Transferase</keyword>
<evidence type="ECO:0000313" key="1">
    <source>
        <dbReference type="EMBL" id="KAF0437066.1"/>
    </source>
</evidence>
<comment type="caution">
    <text evidence="1">The sequence shown here is derived from an EMBL/GenBank/DDBJ whole genome shotgun (WGS) entry which is preliminary data.</text>
</comment>
<keyword evidence="2" id="KW-1185">Reference proteome</keyword>
<name>A0A8H3XB00_GIGMA</name>
<gene>
    <name evidence="1" type="ORF">F8M41_004492</name>
</gene>
<protein>
    <submittedName>
        <fullName evidence="1">Calmodulin-dependent protein kinase</fullName>
    </submittedName>
</protein>
<dbReference type="AlphaFoldDB" id="A0A8H3XB00"/>
<dbReference type="SUPFAM" id="SSF81901">
    <property type="entry name" value="HCP-like"/>
    <property type="match status" value="1"/>
</dbReference>
<proteinExistence type="predicted"/>
<dbReference type="Proteomes" id="UP000439903">
    <property type="component" value="Unassembled WGS sequence"/>
</dbReference>
<accession>A0A8H3XB00</accession>
<dbReference type="Gene3D" id="1.25.40.10">
    <property type="entry name" value="Tetratricopeptide repeat domain"/>
    <property type="match status" value="1"/>
</dbReference>
<evidence type="ECO:0000313" key="2">
    <source>
        <dbReference type="Proteomes" id="UP000439903"/>
    </source>
</evidence>
<sequence length="254" mass="29422">MSNHNNLFVKQVEKIECSSDITQIANNGTQLYLEDNNLQLFFKKLSEINYGNILIKSTGYVIVDEMDVPVSSNSENIQILRCDFHQWTNQTVTRKDNCSDYIIPEVVSFGEVLVTYSMSTIFDKLEQFLIKKKQNPENIINFSLDNPINSSVQFILASCYCFEKWVEKDKRKAFNSYQKLAEMDDSYRIFSVGLCYKNGVGVEKDEHKALIYYQKSAKMGEVNGIHNAGYCYLYGVGVKRDEHKHSFIFKNLQR</sequence>
<dbReference type="InterPro" id="IPR011990">
    <property type="entry name" value="TPR-like_helical_dom_sf"/>
</dbReference>
<dbReference type="InterPro" id="IPR052945">
    <property type="entry name" value="Mitotic_Regulator"/>
</dbReference>
<organism evidence="1 2">
    <name type="scientific">Gigaspora margarita</name>
    <dbReference type="NCBI Taxonomy" id="4874"/>
    <lineage>
        <taxon>Eukaryota</taxon>
        <taxon>Fungi</taxon>
        <taxon>Fungi incertae sedis</taxon>
        <taxon>Mucoromycota</taxon>
        <taxon>Glomeromycotina</taxon>
        <taxon>Glomeromycetes</taxon>
        <taxon>Diversisporales</taxon>
        <taxon>Gigasporaceae</taxon>
        <taxon>Gigaspora</taxon>
    </lineage>
</organism>
<dbReference type="SMART" id="SM00671">
    <property type="entry name" value="SEL1"/>
    <property type="match status" value="2"/>
</dbReference>
<dbReference type="InterPro" id="IPR006597">
    <property type="entry name" value="Sel1-like"/>
</dbReference>
<dbReference type="PANTHER" id="PTHR43628">
    <property type="entry name" value="ACTIVATOR OF C KINASE PROTEIN 1-RELATED"/>
    <property type="match status" value="1"/>
</dbReference>
<dbReference type="GO" id="GO:0016301">
    <property type="term" value="F:kinase activity"/>
    <property type="evidence" value="ECO:0007669"/>
    <property type="project" value="UniProtKB-KW"/>
</dbReference>
<dbReference type="PANTHER" id="PTHR43628:SF1">
    <property type="entry name" value="CHITIN SYNTHASE REGULATORY FACTOR 2-RELATED"/>
    <property type="match status" value="1"/>
</dbReference>
<dbReference type="Pfam" id="PF08238">
    <property type="entry name" value="Sel1"/>
    <property type="match status" value="3"/>
</dbReference>
<keyword evidence="1" id="KW-0418">Kinase</keyword>